<dbReference type="GO" id="GO:0006825">
    <property type="term" value="P:copper ion transport"/>
    <property type="evidence" value="ECO:0007669"/>
    <property type="project" value="InterPro"/>
</dbReference>
<feature type="transmembrane region" description="Helical" evidence="6">
    <location>
        <begin position="225"/>
        <end position="246"/>
    </location>
</feature>
<name>A0A022KXE4_9MICO</name>
<dbReference type="InterPro" id="IPR019108">
    <property type="entry name" value="Caa3_assmbl_CtaG-rel"/>
</dbReference>
<dbReference type="PANTHER" id="PTHR34820">
    <property type="entry name" value="INNER MEMBRANE PROTEIN YEBZ"/>
    <property type="match status" value="1"/>
</dbReference>
<protein>
    <submittedName>
        <fullName evidence="8">Copper-binding protein</fullName>
    </submittedName>
</protein>
<proteinExistence type="predicted"/>
<dbReference type="PANTHER" id="PTHR34820:SF4">
    <property type="entry name" value="INNER MEMBRANE PROTEIN YEBZ"/>
    <property type="match status" value="1"/>
</dbReference>
<evidence type="ECO:0000256" key="6">
    <source>
        <dbReference type="SAM" id="Phobius"/>
    </source>
</evidence>
<feature type="transmembrane region" description="Helical" evidence="6">
    <location>
        <begin position="51"/>
        <end position="74"/>
    </location>
</feature>
<evidence type="ECO:0000256" key="1">
    <source>
        <dbReference type="ARBA" id="ARBA00004651"/>
    </source>
</evidence>
<dbReference type="InterPro" id="IPR032694">
    <property type="entry name" value="CopC/D"/>
</dbReference>
<feature type="transmembrane region" description="Helical" evidence="6">
    <location>
        <begin position="455"/>
        <end position="473"/>
    </location>
</feature>
<accession>A0A022KXE4</accession>
<comment type="subcellular location">
    <subcellularLocation>
        <location evidence="1">Cell membrane</location>
        <topology evidence="1">Multi-pass membrane protein</topology>
    </subcellularLocation>
</comment>
<dbReference type="EMBL" id="AORC01000002">
    <property type="protein sequence ID" value="EYT50950.1"/>
    <property type="molecule type" value="Genomic_DNA"/>
</dbReference>
<feature type="domain" description="Copper resistance protein D" evidence="7">
    <location>
        <begin position="220"/>
        <end position="323"/>
    </location>
</feature>
<feature type="transmembrane region" description="Helical" evidence="6">
    <location>
        <begin position="157"/>
        <end position="179"/>
    </location>
</feature>
<evidence type="ECO:0000256" key="5">
    <source>
        <dbReference type="ARBA" id="ARBA00023136"/>
    </source>
</evidence>
<sequence>MSTRPPIVPAVVAGAVLLILAVIAVLAAEAAGAGNVVLRNAGAIAGAGAPIAAMIADLAGAIALGGALLAGWLLRVPADRSRAMLVVAVAVGVTTVARGLALLFSYAIATGQPVGSERFGSDLAVYLATDLGVWLLTALLVSAAATAVAVTGTSRGLARVVTVMMVAVMFCAAMTGHASGDSNHEVATSTMMVHLLAVGIWLGGLAVLQLLPATSRDDAAVVRGYSHLALIAWIALGLSGVWALGVRMNGLGDLVSSPYVQIAAAKAALLLALGAMGVLQRRQIATGLARTAPGEGLPPVAVYRRLALMELALLGLAVSLAAAMSSSPPPAEAAAPPPGPAAVLSGYALPPAPDLAAVLTQWRPDPSGMALACVLLLAWWRPTAPARERAASIRLVAGASVLVLLTSGPLNVYSKVLISAHVLQHVLLLALAGTLIGSAVTVLAALRVLVRRRTWLAALLAAAPVALLAGAYAGPLLRLALDSHVAHLGLQMLALGGGVLAVLLVRAVLGDAPDPNAQRGRRDSRAIRAVAVAGAPVLLLLVAGIVLSTTDTLLAASWFGATGRDWRMDALADQHRGGAAVIVLSVVGLLLAAATFLRGTEPVRSRTPEKTRG</sequence>
<keyword evidence="3 6" id="KW-0812">Transmembrane</keyword>
<keyword evidence="5 6" id="KW-0472">Membrane</keyword>
<comment type="caution">
    <text evidence="8">The sequence shown here is derived from an EMBL/GenBank/DDBJ whole genome shotgun (WGS) entry which is preliminary data.</text>
</comment>
<feature type="transmembrane region" description="Helical" evidence="6">
    <location>
        <begin position="579"/>
        <end position="597"/>
    </location>
</feature>
<evidence type="ECO:0000256" key="4">
    <source>
        <dbReference type="ARBA" id="ARBA00022989"/>
    </source>
</evidence>
<dbReference type="GO" id="GO:0005886">
    <property type="term" value="C:plasma membrane"/>
    <property type="evidence" value="ECO:0007669"/>
    <property type="project" value="UniProtKB-SubCell"/>
</dbReference>
<feature type="transmembrane region" description="Helical" evidence="6">
    <location>
        <begin position="426"/>
        <end position="448"/>
    </location>
</feature>
<evidence type="ECO:0000259" key="7">
    <source>
        <dbReference type="Pfam" id="PF05425"/>
    </source>
</evidence>
<keyword evidence="9" id="KW-1185">Reference proteome</keyword>
<organism evidence="8 9">
    <name type="scientific">Brachybacterium muris UCD-AY4</name>
    <dbReference type="NCBI Taxonomy" id="1249481"/>
    <lineage>
        <taxon>Bacteria</taxon>
        <taxon>Bacillati</taxon>
        <taxon>Actinomycetota</taxon>
        <taxon>Actinomycetes</taxon>
        <taxon>Micrococcales</taxon>
        <taxon>Dermabacteraceae</taxon>
        <taxon>Brachybacterium</taxon>
    </lineage>
</organism>
<evidence type="ECO:0000313" key="9">
    <source>
        <dbReference type="Proteomes" id="UP000019754"/>
    </source>
</evidence>
<reference evidence="8 9" key="1">
    <citation type="journal article" date="2013" name="Genome Announc.">
        <title>Draft genome sequence of an Actinobacterium, Brachybacterium muris strain UCD-AY4.</title>
        <authorList>
            <person name="Lo J.R."/>
            <person name="Lang J.M."/>
            <person name="Darling A.E."/>
            <person name="Eisen J.A."/>
            <person name="Coil D.A."/>
        </authorList>
    </citation>
    <scope>NUCLEOTIDE SEQUENCE [LARGE SCALE GENOMIC DNA]</scope>
    <source>
        <strain evidence="8 9">UCD-AY4</strain>
    </source>
</reference>
<feature type="transmembrane region" description="Helical" evidence="6">
    <location>
        <begin position="395"/>
        <end position="414"/>
    </location>
</feature>
<dbReference type="Pfam" id="PF09678">
    <property type="entry name" value="Caa3_CtaG"/>
    <property type="match status" value="1"/>
</dbReference>
<dbReference type="STRING" id="1249481.D641_0100250"/>
<keyword evidence="2" id="KW-1003">Cell membrane</keyword>
<gene>
    <name evidence="8" type="ORF">D641_0100250</name>
</gene>
<feature type="transmembrane region" description="Helical" evidence="6">
    <location>
        <begin position="131"/>
        <end position="150"/>
    </location>
</feature>
<feature type="transmembrane region" description="Helical" evidence="6">
    <location>
        <begin position="485"/>
        <end position="509"/>
    </location>
</feature>
<evidence type="ECO:0000313" key="8">
    <source>
        <dbReference type="EMBL" id="EYT50950.1"/>
    </source>
</evidence>
<evidence type="ECO:0000256" key="2">
    <source>
        <dbReference type="ARBA" id="ARBA00022475"/>
    </source>
</evidence>
<evidence type="ECO:0000256" key="3">
    <source>
        <dbReference type="ARBA" id="ARBA00022692"/>
    </source>
</evidence>
<feature type="transmembrane region" description="Helical" evidence="6">
    <location>
        <begin position="530"/>
        <end position="559"/>
    </location>
</feature>
<dbReference type="InterPro" id="IPR008457">
    <property type="entry name" value="Cu-R_CopD_dom"/>
</dbReference>
<dbReference type="AlphaFoldDB" id="A0A022KXE4"/>
<dbReference type="OrthoDB" id="4792298at2"/>
<feature type="transmembrane region" description="Helical" evidence="6">
    <location>
        <begin position="258"/>
        <end position="279"/>
    </location>
</feature>
<dbReference type="RefSeq" id="WP_017824368.1">
    <property type="nucleotide sequence ID" value="NZ_KB403091.1"/>
</dbReference>
<dbReference type="HOGENOM" id="CLU_445288_0_0_11"/>
<dbReference type="Pfam" id="PF05425">
    <property type="entry name" value="CopD"/>
    <property type="match status" value="1"/>
</dbReference>
<feature type="transmembrane region" description="Helical" evidence="6">
    <location>
        <begin position="86"/>
        <end position="111"/>
    </location>
</feature>
<dbReference type="Proteomes" id="UP000019754">
    <property type="component" value="Unassembled WGS sequence"/>
</dbReference>
<keyword evidence="4 6" id="KW-1133">Transmembrane helix</keyword>
<feature type="transmembrane region" description="Helical" evidence="6">
    <location>
        <begin position="191"/>
        <end position="213"/>
    </location>
</feature>